<reference evidence="8 9" key="1">
    <citation type="submission" date="2019-04" db="EMBL/GenBank/DDBJ databases">
        <authorList>
            <person name="Grouzdev D.S."/>
            <person name="Nazina T.N."/>
        </authorList>
    </citation>
    <scope>NUCLEOTIDE SEQUENCE [LARGE SCALE GENOMIC DNA]</scope>
    <source>
        <strain evidence="8 9">SHC 3-19</strain>
    </source>
</reference>
<evidence type="ECO:0000256" key="7">
    <source>
        <dbReference type="SAM" id="Phobius"/>
    </source>
</evidence>
<evidence type="ECO:0000256" key="5">
    <source>
        <dbReference type="ARBA" id="ARBA00022989"/>
    </source>
</evidence>
<dbReference type="AlphaFoldDB" id="A0A5R9PEA1"/>
<evidence type="ECO:0000256" key="3">
    <source>
        <dbReference type="ARBA" id="ARBA00022475"/>
    </source>
</evidence>
<dbReference type="InterPro" id="IPR002191">
    <property type="entry name" value="Bac_export_3"/>
</dbReference>
<feature type="transmembrane region" description="Helical" evidence="7">
    <location>
        <begin position="12"/>
        <end position="37"/>
    </location>
</feature>
<dbReference type="GO" id="GO:0009306">
    <property type="term" value="P:protein secretion"/>
    <property type="evidence" value="ECO:0007669"/>
    <property type="project" value="InterPro"/>
</dbReference>
<dbReference type="PRINTS" id="PR00952">
    <property type="entry name" value="TYPE3IMQPROT"/>
</dbReference>
<keyword evidence="8" id="KW-0282">Flagellum</keyword>
<evidence type="ECO:0000256" key="1">
    <source>
        <dbReference type="ARBA" id="ARBA00004651"/>
    </source>
</evidence>
<dbReference type="RefSeq" id="WP_028839320.1">
    <property type="nucleotide sequence ID" value="NZ_SROY01000004.1"/>
</dbReference>
<dbReference type="EMBL" id="SROY01000004">
    <property type="protein sequence ID" value="TLX21397.1"/>
    <property type="molecule type" value="Genomic_DNA"/>
</dbReference>
<protein>
    <submittedName>
        <fullName evidence="8">Flagellar type III secretion system protein FliQ</fullName>
    </submittedName>
</protein>
<evidence type="ECO:0000256" key="6">
    <source>
        <dbReference type="ARBA" id="ARBA00023136"/>
    </source>
</evidence>
<comment type="subcellular location">
    <subcellularLocation>
        <location evidence="1">Cell membrane</location>
        <topology evidence="1">Multi-pass membrane protein</topology>
    </subcellularLocation>
</comment>
<dbReference type="PANTHER" id="PTHR34040">
    <property type="entry name" value="FLAGELLAR BIOSYNTHETIC PROTEIN FLIQ"/>
    <property type="match status" value="1"/>
</dbReference>
<keyword evidence="6 7" id="KW-0472">Membrane</keyword>
<sequence length="89" mass="9318">MNPETALTQLSQGLYMALLLAMPLLLAVLATGVVVGILQAATSINEPTVAFVAKVIALVAVVALTGNFLLGRLVSFTTELYQQIPHLIG</sequence>
<keyword evidence="5 7" id="KW-1133">Transmembrane helix</keyword>
<accession>A0A5R9PEA1</accession>
<feature type="transmembrane region" description="Helical" evidence="7">
    <location>
        <begin position="49"/>
        <end position="70"/>
    </location>
</feature>
<evidence type="ECO:0000256" key="4">
    <source>
        <dbReference type="ARBA" id="ARBA00022692"/>
    </source>
</evidence>
<evidence type="ECO:0000256" key="2">
    <source>
        <dbReference type="ARBA" id="ARBA00006156"/>
    </source>
</evidence>
<organism evidence="8 9">
    <name type="scientific">Thermomonas fusca</name>
    <dbReference type="NCBI Taxonomy" id="215690"/>
    <lineage>
        <taxon>Bacteria</taxon>
        <taxon>Pseudomonadati</taxon>
        <taxon>Pseudomonadota</taxon>
        <taxon>Gammaproteobacteria</taxon>
        <taxon>Lysobacterales</taxon>
        <taxon>Lysobacteraceae</taxon>
        <taxon>Thermomonas</taxon>
    </lineage>
</organism>
<keyword evidence="8" id="KW-0966">Cell projection</keyword>
<keyword evidence="4 7" id="KW-0812">Transmembrane</keyword>
<evidence type="ECO:0000313" key="9">
    <source>
        <dbReference type="Proteomes" id="UP000308508"/>
    </source>
</evidence>
<comment type="similarity">
    <text evidence="2">Belongs to the FliQ/MopD/SpaQ family.</text>
</comment>
<dbReference type="GO" id="GO:0005886">
    <property type="term" value="C:plasma membrane"/>
    <property type="evidence" value="ECO:0007669"/>
    <property type="project" value="UniProtKB-SubCell"/>
</dbReference>
<dbReference type="STRING" id="1123377.GCA_000423885_01686"/>
<gene>
    <name evidence="8" type="primary">fliQ</name>
    <name evidence="8" type="ORF">E5S66_10695</name>
</gene>
<dbReference type="PANTHER" id="PTHR34040:SF8">
    <property type="entry name" value="FLAGELLAR BIOSYNTHETIC PROTEIN FLIQ"/>
    <property type="match status" value="1"/>
</dbReference>
<name>A0A5R9PEA1_9GAMM</name>
<keyword evidence="8" id="KW-0969">Cilium</keyword>
<proteinExistence type="inferred from homology"/>
<dbReference type="PIRSF" id="PIRSF004669">
    <property type="entry name" value="FliQ"/>
    <property type="match status" value="1"/>
</dbReference>
<dbReference type="Proteomes" id="UP000308508">
    <property type="component" value="Unassembled WGS sequence"/>
</dbReference>
<evidence type="ECO:0000313" key="8">
    <source>
        <dbReference type="EMBL" id="TLX21397.1"/>
    </source>
</evidence>
<dbReference type="Pfam" id="PF01313">
    <property type="entry name" value="Bac_export_3"/>
    <property type="match status" value="1"/>
</dbReference>
<keyword evidence="9" id="KW-1185">Reference proteome</keyword>
<comment type="caution">
    <text evidence="8">The sequence shown here is derived from an EMBL/GenBank/DDBJ whole genome shotgun (WGS) entry which is preliminary data.</text>
</comment>
<keyword evidence="3" id="KW-1003">Cell membrane</keyword>